<proteinExistence type="predicted"/>
<organism evidence="1">
    <name type="scientific">marine sediment metagenome</name>
    <dbReference type="NCBI Taxonomy" id="412755"/>
    <lineage>
        <taxon>unclassified sequences</taxon>
        <taxon>metagenomes</taxon>
        <taxon>ecological metagenomes</taxon>
    </lineage>
</organism>
<comment type="caution">
    <text evidence="1">The sequence shown here is derived from an EMBL/GenBank/DDBJ whole genome shotgun (WGS) entry which is preliminary data.</text>
</comment>
<sequence length="139" mass="15599">MIKARLERLKKLCSLKLEKNHKFTMKQWMSISKPQLGVKCNTAGCLASIMSFDPFFKEIGFEMTNRKVIATTSMVIPCFNGFLAMEAMSVLFDLSSGQSLFIFGGQNPDSLAAAICRIDAVLDGKKRFTNEELGIRLEY</sequence>
<accession>A0A0F9B329</accession>
<evidence type="ECO:0000313" key="1">
    <source>
        <dbReference type="EMBL" id="KKK78951.1"/>
    </source>
</evidence>
<reference evidence="1" key="1">
    <citation type="journal article" date="2015" name="Nature">
        <title>Complex archaea that bridge the gap between prokaryotes and eukaryotes.</title>
        <authorList>
            <person name="Spang A."/>
            <person name="Saw J.H."/>
            <person name="Jorgensen S.L."/>
            <person name="Zaremba-Niedzwiedzka K."/>
            <person name="Martijn J."/>
            <person name="Lind A.E."/>
            <person name="van Eijk R."/>
            <person name="Schleper C."/>
            <person name="Guy L."/>
            <person name="Ettema T.J."/>
        </authorList>
    </citation>
    <scope>NUCLEOTIDE SEQUENCE</scope>
</reference>
<protein>
    <submittedName>
        <fullName evidence="1">Uncharacterized protein</fullName>
    </submittedName>
</protein>
<gene>
    <name evidence="1" type="ORF">LCGC14_2838420</name>
</gene>
<name>A0A0F9B329_9ZZZZ</name>
<dbReference type="AlphaFoldDB" id="A0A0F9B329"/>
<dbReference type="EMBL" id="LAZR01054255">
    <property type="protein sequence ID" value="KKK78951.1"/>
    <property type="molecule type" value="Genomic_DNA"/>
</dbReference>